<dbReference type="Proteomes" id="UP000728032">
    <property type="component" value="Unassembled WGS sequence"/>
</dbReference>
<proteinExistence type="predicted"/>
<evidence type="ECO:0000313" key="1">
    <source>
        <dbReference type="EMBL" id="CAD7656837.1"/>
    </source>
</evidence>
<dbReference type="InterPro" id="IPR008949">
    <property type="entry name" value="Isoprenoid_synthase_dom_sf"/>
</dbReference>
<keyword evidence="2" id="KW-1185">Reference proteome</keyword>
<protein>
    <recommendedName>
        <fullName evidence="3">Terpene synthase</fullName>
    </recommendedName>
</protein>
<feature type="non-terminal residue" evidence="1">
    <location>
        <position position="1"/>
    </location>
</feature>
<organism evidence="1">
    <name type="scientific">Oppiella nova</name>
    <dbReference type="NCBI Taxonomy" id="334625"/>
    <lineage>
        <taxon>Eukaryota</taxon>
        <taxon>Metazoa</taxon>
        <taxon>Ecdysozoa</taxon>
        <taxon>Arthropoda</taxon>
        <taxon>Chelicerata</taxon>
        <taxon>Arachnida</taxon>
        <taxon>Acari</taxon>
        <taxon>Acariformes</taxon>
        <taxon>Sarcoptiformes</taxon>
        <taxon>Oribatida</taxon>
        <taxon>Brachypylina</taxon>
        <taxon>Oppioidea</taxon>
        <taxon>Oppiidae</taxon>
        <taxon>Oppiella</taxon>
    </lineage>
</organism>
<dbReference type="OrthoDB" id="6527222at2759"/>
<dbReference type="Gene3D" id="1.10.600.10">
    <property type="entry name" value="Farnesyl Diphosphate Synthase"/>
    <property type="match status" value="1"/>
</dbReference>
<dbReference type="EMBL" id="OC926693">
    <property type="protein sequence ID" value="CAD7656837.1"/>
    <property type="molecule type" value="Genomic_DNA"/>
</dbReference>
<gene>
    <name evidence="1" type="ORF">ONB1V03_LOCUS13473</name>
</gene>
<evidence type="ECO:0000313" key="2">
    <source>
        <dbReference type="Proteomes" id="UP000728032"/>
    </source>
</evidence>
<name>A0A7R9QU20_9ACAR</name>
<sequence length="324" mass="38134">MNPCPHREWVLQEITKWSKGFSHYNQKTTYAALLFTEYLFNGYKSRERLLNANKLMEFFVYMDNDMERARRERSPELLRELMDKLLNAMESGRCDQGFDSGRRLLDVMSILDAQMNECWKSNMRQHLRNMFVTQTRVHCDYWLKDRFIPYDEYNDIRLQESGWPLMLTLVEYLMDYTLPEAVRNHPLMYEFMSSAAKLSLAVDDYMLLKAKLATNDITSGVLSYAHSQGCSVQSALDFQYMNVKHLERECQSLRTTIMANPTLSAEPLDPYMDVIIQTSYGMYCVFQEILKFEVRDGVLSCEKWDQLNQLVVDSNVCDVNPFKI</sequence>
<dbReference type="AlphaFoldDB" id="A0A7R9QU20"/>
<evidence type="ECO:0008006" key="3">
    <source>
        <dbReference type="Google" id="ProtNLM"/>
    </source>
</evidence>
<dbReference type="SUPFAM" id="SSF48576">
    <property type="entry name" value="Terpenoid synthases"/>
    <property type="match status" value="1"/>
</dbReference>
<dbReference type="EMBL" id="CAJPVJ010011868">
    <property type="protein sequence ID" value="CAG2174024.1"/>
    <property type="molecule type" value="Genomic_DNA"/>
</dbReference>
<reference evidence="1" key="1">
    <citation type="submission" date="2020-11" db="EMBL/GenBank/DDBJ databases">
        <authorList>
            <person name="Tran Van P."/>
        </authorList>
    </citation>
    <scope>NUCLEOTIDE SEQUENCE</scope>
</reference>
<dbReference type="Pfam" id="PF19086">
    <property type="entry name" value="Terpene_syn_C_2"/>
    <property type="match status" value="1"/>
</dbReference>
<accession>A0A7R9QU20</accession>